<dbReference type="VEuPathDB" id="TriTrypDB:TCSYLVIO_007527"/>
<dbReference type="VEuPathDB" id="TriTrypDB:BCY84_15896"/>
<dbReference type="VEuPathDB" id="TriTrypDB:C3747_299g14"/>
<dbReference type="VEuPathDB" id="TriTrypDB:TCDM_09511"/>
<reference evidence="2 3" key="1">
    <citation type="journal article" date="2018" name="Microb. Genom.">
        <title>Expanding an expanded genome: long-read sequencing of Trypanosoma cruzi.</title>
        <authorList>
            <person name="Berna L."/>
            <person name="Rodriguez M."/>
            <person name="Chiribao M.L."/>
            <person name="Parodi-Talice A."/>
            <person name="Pita S."/>
            <person name="Rijo G."/>
            <person name="Alvarez-Valin F."/>
            <person name="Robello C."/>
        </authorList>
    </citation>
    <scope>NUCLEOTIDE SEQUENCE [LARGE SCALE GENOMIC DNA]</scope>
    <source>
        <strain evidence="2 3">TCC</strain>
    </source>
</reference>
<dbReference type="VEuPathDB" id="TriTrypDB:Tc_MARK_1424"/>
<evidence type="ECO:0000256" key="1">
    <source>
        <dbReference type="SAM" id="MobiDB-lite"/>
    </source>
</evidence>
<dbReference type="OrthoDB" id="249971at2759"/>
<dbReference type="VEuPathDB" id="TriTrypDB:TcYC6_0012140"/>
<accession>A0A2V2VAT6</accession>
<dbReference type="AlphaFoldDB" id="A0A2V2VAT6"/>
<feature type="compositionally biased region" description="Basic residues" evidence="1">
    <location>
        <begin position="211"/>
        <end position="222"/>
    </location>
</feature>
<feature type="compositionally biased region" description="Polar residues" evidence="1">
    <location>
        <begin position="391"/>
        <end position="402"/>
    </location>
</feature>
<organism evidence="2 3">
    <name type="scientific">Trypanosoma cruzi</name>
    <dbReference type="NCBI Taxonomy" id="5693"/>
    <lineage>
        <taxon>Eukaryota</taxon>
        <taxon>Discoba</taxon>
        <taxon>Euglenozoa</taxon>
        <taxon>Kinetoplastea</taxon>
        <taxon>Metakinetoplastina</taxon>
        <taxon>Trypanosomatida</taxon>
        <taxon>Trypanosomatidae</taxon>
        <taxon>Trypanosoma</taxon>
        <taxon>Schizotrypanum</taxon>
    </lineage>
</organism>
<feature type="region of interest" description="Disordered" evidence="1">
    <location>
        <begin position="1"/>
        <end position="20"/>
    </location>
</feature>
<name>A0A2V2VAT6_TRYCR</name>
<dbReference type="EMBL" id="PRFC01000299">
    <property type="protein sequence ID" value="PWU93354.1"/>
    <property type="molecule type" value="Genomic_DNA"/>
</dbReference>
<dbReference type="VEuPathDB" id="TriTrypDB:TcBrA4_0077820"/>
<protein>
    <submittedName>
        <fullName evidence="2">Uncharacterized protein</fullName>
    </submittedName>
</protein>
<dbReference type="VEuPathDB" id="TriTrypDB:TcCLB.509205.40"/>
<feature type="compositionally biased region" description="Low complexity" evidence="1">
    <location>
        <begin position="407"/>
        <end position="426"/>
    </location>
</feature>
<evidence type="ECO:0000313" key="2">
    <source>
        <dbReference type="EMBL" id="PWU93354.1"/>
    </source>
</evidence>
<comment type="caution">
    <text evidence="2">The sequence shown here is derived from an EMBL/GenBank/DDBJ whole genome shotgun (WGS) entry which is preliminary data.</text>
</comment>
<evidence type="ECO:0000313" key="3">
    <source>
        <dbReference type="Proteomes" id="UP000246078"/>
    </source>
</evidence>
<feature type="region of interest" description="Disordered" evidence="1">
    <location>
        <begin position="358"/>
        <end position="437"/>
    </location>
</feature>
<dbReference type="VEuPathDB" id="TriTrypDB:TcCL_NonESM04076"/>
<dbReference type="VEuPathDB" id="TriTrypDB:C4B63_6g228"/>
<dbReference type="VEuPathDB" id="TriTrypDB:TcG_01834"/>
<proteinExistence type="predicted"/>
<dbReference type="VEuPathDB" id="TriTrypDB:ECC02_010215"/>
<gene>
    <name evidence="2" type="ORF">C3747_299g14</name>
</gene>
<dbReference type="VEuPathDB" id="TriTrypDB:TcCLB.508699.50"/>
<dbReference type="Proteomes" id="UP000246078">
    <property type="component" value="Unassembled WGS sequence"/>
</dbReference>
<feature type="compositionally biased region" description="Low complexity" evidence="1">
    <location>
        <begin position="363"/>
        <end position="377"/>
    </location>
</feature>
<sequence length="437" mass="47374">MPNCGAPRRPSAAGERRTAGRLSAQERWLQSFNPYCQPLLLRRKPSSLLSSAAVPGRRARSAASPRHKAVEIRPEVGLPVTNGDALLQLTQEEWSICNLMVTVLEHKSTEEAQRIISEVAQLALSRRLLARYSGVYADGHVNGEEDTRGDEEENGRAQLIRHLQEHQRREAERRKQLCDSKRQSQQGDIRARCRKLFNRSGVNGDGNALKATKKRCSPRRCKSSAEGNTMQQQGGHVNLEEMVMTKTTVPVPSVPLNVPRRAKASKGVLSFDECCADRYGGGAYSNDSMASVLPLRCAAVSPTDDSVRRSNSFPSAGVNYDDHDAIKGIFSHDDSNDIHTNGAPSAFISTMRPATTSETFNDLSSLSGSALPPSQLLDGHNGAGLPPLKPTTPTAGSRTSAQLRAKVSSSSVSSSLISPSSSSLISDVKHEWETGLQ</sequence>
<feature type="compositionally biased region" description="Basic and acidic residues" evidence="1">
    <location>
        <begin position="427"/>
        <end position="437"/>
    </location>
</feature>
<feature type="region of interest" description="Disordered" evidence="1">
    <location>
        <begin position="208"/>
        <end position="232"/>
    </location>
</feature>